<organism evidence="2 3">
    <name type="scientific">Trema orientale</name>
    <name type="common">Charcoal tree</name>
    <name type="synonym">Celtis orientalis</name>
    <dbReference type="NCBI Taxonomy" id="63057"/>
    <lineage>
        <taxon>Eukaryota</taxon>
        <taxon>Viridiplantae</taxon>
        <taxon>Streptophyta</taxon>
        <taxon>Embryophyta</taxon>
        <taxon>Tracheophyta</taxon>
        <taxon>Spermatophyta</taxon>
        <taxon>Magnoliopsida</taxon>
        <taxon>eudicotyledons</taxon>
        <taxon>Gunneridae</taxon>
        <taxon>Pentapetalae</taxon>
        <taxon>rosids</taxon>
        <taxon>fabids</taxon>
        <taxon>Rosales</taxon>
        <taxon>Cannabaceae</taxon>
        <taxon>Trema</taxon>
    </lineage>
</organism>
<feature type="region of interest" description="Disordered" evidence="1">
    <location>
        <begin position="80"/>
        <end position="127"/>
    </location>
</feature>
<protein>
    <submittedName>
        <fullName evidence="2">Uncharacterized protein</fullName>
    </submittedName>
</protein>
<dbReference type="EMBL" id="JXTC01000655">
    <property type="protein sequence ID" value="PON41673.1"/>
    <property type="molecule type" value="Genomic_DNA"/>
</dbReference>
<accession>A0A2P5AYQ2</accession>
<gene>
    <name evidence="2" type="ORF">TorRG33x02_337670</name>
</gene>
<evidence type="ECO:0000256" key="1">
    <source>
        <dbReference type="SAM" id="MobiDB-lite"/>
    </source>
</evidence>
<dbReference type="OrthoDB" id="10290132at2759"/>
<reference evidence="3" key="1">
    <citation type="submission" date="2016-06" db="EMBL/GenBank/DDBJ databases">
        <title>Parallel loss of symbiosis genes in relatives of nitrogen-fixing non-legume Parasponia.</title>
        <authorList>
            <person name="Van Velzen R."/>
            <person name="Holmer R."/>
            <person name="Bu F."/>
            <person name="Rutten L."/>
            <person name="Van Zeijl A."/>
            <person name="Liu W."/>
            <person name="Santuari L."/>
            <person name="Cao Q."/>
            <person name="Sharma T."/>
            <person name="Shen D."/>
            <person name="Roswanjaya Y."/>
            <person name="Wardhani T."/>
            <person name="Kalhor M.S."/>
            <person name="Jansen J."/>
            <person name="Van den Hoogen J."/>
            <person name="Gungor B."/>
            <person name="Hartog M."/>
            <person name="Hontelez J."/>
            <person name="Verver J."/>
            <person name="Yang W.-C."/>
            <person name="Schijlen E."/>
            <person name="Repin R."/>
            <person name="Schilthuizen M."/>
            <person name="Schranz E."/>
            <person name="Heidstra R."/>
            <person name="Miyata K."/>
            <person name="Fedorova E."/>
            <person name="Kohlen W."/>
            <person name="Bisseling T."/>
            <person name="Smit S."/>
            <person name="Geurts R."/>
        </authorList>
    </citation>
    <scope>NUCLEOTIDE SEQUENCE [LARGE SCALE GENOMIC DNA]</scope>
    <source>
        <strain evidence="3">cv. RG33-2</strain>
    </source>
</reference>
<sequence>MAAKAQRDQSSAVEQWLQAVEVAVWSLEQHFNGLSTKFDGSLGRFEGFEQMLQAILQSLANISVGGGFAASNFVQRNPWNSGCSRTESSPAPRTTSQCTSKVLPPFNPQDLPRRSVERPNNHHILPQ</sequence>
<feature type="compositionally biased region" description="Basic and acidic residues" evidence="1">
    <location>
        <begin position="111"/>
        <end position="120"/>
    </location>
</feature>
<comment type="caution">
    <text evidence="2">The sequence shown here is derived from an EMBL/GenBank/DDBJ whole genome shotgun (WGS) entry which is preliminary data.</text>
</comment>
<evidence type="ECO:0000313" key="2">
    <source>
        <dbReference type="EMBL" id="PON41673.1"/>
    </source>
</evidence>
<dbReference type="AlphaFoldDB" id="A0A2P5AYQ2"/>
<dbReference type="Proteomes" id="UP000237000">
    <property type="component" value="Unassembled WGS sequence"/>
</dbReference>
<name>A0A2P5AYQ2_TREOI</name>
<proteinExistence type="predicted"/>
<keyword evidence="3" id="KW-1185">Reference proteome</keyword>
<evidence type="ECO:0000313" key="3">
    <source>
        <dbReference type="Proteomes" id="UP000237000"/>
    </source>
</evidence>
<dbReference type="InParanoid" id="A0A2P5AYQ2"/>
<feature type="compositionally biased region" description="Polar residues" evidence="1">
    <location>
        <begin position="80"/>
        <end position="100"/>
    </location>
</feature>